<dbReference type="Pfam" id="PF02882">
    <property type="entry name" value="THF_DHG_CYH_C"/>
    <property type="match status" value="1"/>
</dbReference>
<dbReference type="InterPro" id="IPR020630">
    <property type="entry name" value="THF_DH/CycHdrlase_cat_dom"/>
</dbReference>
<evidence type="ECO:0000256" key="2">
    <source>
        <dbReference type="ARBA" id="ARBA00022563"/>
    </source>
</evidence>
<evidence type="ECO:0000313" key="18">
    <source>
        <dbReference type="Proteomes" id="UP001152797"/>
    </source>
</evidence>
<evidence type="ECO:0000313" key="16">
    <source>
        <dbReference type="EMBL" id="CAL1124968.1"/>
    </source>
</evidence>
<reference evidence="16" key="2">
    <citation type="submission" date="2024-04" db="EMBL/GenBank/DDBJ databases">
        <authorList>
            <person name="Chen Y."/>
            <person name="Shah S."/>
            <person name="Dougan E. K."/>
            <person name="Thang M."/>
            <person name="Chan C."/>
        </authorList>
    </citation>
    <scope>NUCLEOTIDE SEQUENCE [LARGE SCALE GENOMIC DNA]</scope>
</reference>
<keyword evidence="18" id="KW-1185">Reference proteome</keyword>
<proteinExistence type="inferred from homology"/>
<evidence type="ECO:0000256" key="4">
    <source>
        <dbReference type="ARBA" id="ARBA00022755"/>
    </source>
</evidence>
<name>A0A9P1BDT8_9DINO</name>
<dbReference type="SUPFAM" id="SSF53223">
    <property type="entry name" value="Aminoacid dehydrogenase-like, N-terminal domain"/>
    <property type="match status" value="1"/>
</dbReference>
<evidence type="ECO:0000256" key="1">
    <source>
        <dbReference type="ARBA" id="ARBA00004777"/>
    </source>
</evidence>
<dbReference type="Proteomes" id="UP001152797">
    <property type="component" value="Unassembled WGS sequence"/>
</dbReference>
<dbReference type="PRINTS" id="PR00085">
    <property type="entry name" value="THFDHDRGNASE"/>
</dbReference>
<dbReference type="Gene3D" id="3.40.50.10860">
    <property type="entry name" value="Leucine Dehydrogenase, chain A, domain 1"/>
    <property type="match status" value="1"/>
</dbReference>
<keyword evidence="2" id="KW-0554">One-carbon metabolism</keyword>
<evidence type="ECO:0000259" key="13">
    <source>
        <dbReference type="Pfam" id="PF00763"/>
    </source>
</evidence>
<dbReference type="InterPro" id="IPR036291">
    <property type="entry name" value="NAD(P)-bd_dom_sf"/>
</dbReference>
<dbReference type="Gene3D" id="3.40.50.720">
    <property type="entry name" value="NAD(P)-binding Rossmann-like Domain"/>
    <property type="match status" value="1"/>
</dbReference>
<dbReference type="OrthoDB" id="5126881at2759"/>
<evidence type="ECO:0000256" key="11">
    <source>
        <dbReference type="ARBA" id="ARBA00036357"/>
    </source>
</evidence>
<dbReference type="InterPro" id="IPR000672">
    <property type="entry name" value="THF_DH/CycHdrlase"/>
</dbReference>
<evidence type="ECO:0000256" key="10">
    <source>
        <dbReference type="ARBA" id="ARBA00023268"/>
    </source>
</evidence>
<comment type="catalytic activity">
    <reaction evidence="11">
        <text>(6R)-5,10-methenyltetrahydrofolate + H2O = (6R)-10-formyltetrahydrofolate + H(+)</text>
        <dbReference type="Rhea" id="RHEA:23700"/>
        <dbReference type="ChEBI" id="CHEBI:15377"/>
        <dbReference type="ChEBI" id="CHEBI:15378"/>
        <dbReference type="ChEBI" id="CHEBI:57455"/>
        <dbReference type="ChEBI" id="CHEBI:195366"/>
        <dbReference type="EC" id="3.5.4.9"/>
    </reaction>
</comment>
<dbReference type="GO" id="GO:0009086">
    <property type="term" value="P:methionine biosynthetic process"/>
    <property type="evidence" value="ECO:0007669"/>
    <property type="project" value="UniProtKB-KW"/>
</dbReference>
<evidence type="ECO:0000259" key="14">
    <source>
        <dbReference type="Pfam" id="PF02882"/>
    </source>
</evidence>
<keyword evidence="8" id="KW-0368">Histidine biosynthesis</keyword>
<evidence type="ECO:0000256" key="6">
    <source>
        <dbReference type="ARBA" id="ARBA00022857"/>
    </source>
</evidence>
<dbReference type="GO" id="GO:0006164">
    <property type="term" value="P:purine nucleotide biosynthetic process"/>
    <property type="evidence" value="ECO:0007669"/>
    <property type="project" value="UniProtKB-KW"/>
</dbReference>
<evidence type="ECO:0000256" key="8">
    <source>
        <dbReference type="ARBA" id="ARBA00023102"/>
    </source>
</evidence>
<comment type="similarity">
    <text evidence="12">Belongs to the tetrahydrofolate dehydrogenase/cyclohydrolase family.</text>
</comment>
<dbReference type="EMBL" id="CAMXCT020000001">
    <property type="protein sequence ID" value="CAL1124968.1"/>
    <property type="molecule type" value="Genomic_DNA"/>
</dbReference>
<dbReference type="GO" id="GO:0035999">
    <property type="term" value="P:tetrahydrofolate interconversion"/>
    <property type="evidence" value="ECO:0007669"/>
    <property type="project" value="TreeGrafter"/>
</dbReference>
<dbReference type="EMBL" id="CAMXCT030000001">
    <property type="protein sequence ID" value="CAL4758905.1"/>
    <property type="molecule type" value="Genomic_DNA"/>
</dbReference>
<evidence type="ECO:0000256" key="9">
    <source>
        <dbReference type="ARBA" id="ARBA00023167"/>
    </source>
</evidence>
<dbReference type="HAMAP" id="MF_01576">
    <property type="entry name" value="THF_DHG_CYH"/>
    <property type="match status" value="1"/>
</dbReference>
<sequence>MVWRPRAAESKAGIDVTAEILDGKALAKTIQEEIADEVAEFFQESGITPCLAAVLVGDDPASEVYVRSKRKACERTGLDSQLHRLPEDATQDDLLELIKKLNVDHNVHGILVQLPLPKQIDESRILQAVHPWKDVDAFHPENVGRIVQGRPRFLPCTPHGVQEILLRNNIEIEGQHVVIVGRSDIVGKPLAAMLMQRGPGANATVTVCHSRTKNLAEVTRMADILVVAIGVPEFIKADMVKPGAIVVDVGINRLEAENKLVGDVDFEGVSQVASHITPVPGGVGRLTVTMVIQNTFEAARLQLA</sequence>
<keyword evidence="3" id="KW-0028">Amino-acid biosynthesis</keyword>
<dbReference type="GO" id="GO:0005829">
    <property type="term" value="C:cytosol"/>
    <property type="evidence" value="ECO:0007669"/>
    <property type="project" value="TreeGrafter"/>
</dbReference>
<dbReference type="InterPro" id="IPR020631">
    <property type="entry name" value="THF_DH/CycHdrlase_NAD-bd_dom"/>
</dbReference>
<dbReference type="InterPro" id="IPR046346">
    <property type="entry name" value="Aminoacid_DH-like_N_sf"/>
</dbReference>
<dbReference type="SUPFAM" id="SSF51735">
    <property type="entry name" value="NAD(P)-binding Rossmann-fold domains"/>
    <property type="match status" value="1"/>
</dbReference>
<comment type="pathway">
    <text evidence="1">One-carbon metabolism; tetrahydrofolate interconversion.</text>
</comment>
<dbReference type="PANTHER" id="PTHR48099">
    <property type="entry name" value="C-1-TETRAHYDROFOLATE SYNTHASE, CYTOPLASMIC-RELATED"/>
    <property type="match status" value="1"/>
</dbReference>
<comment type="caution">
    <text evidence="15">The sequence shown here is derived from an EMBL/GenBank/DDBJ whole genome shotgun (WGS) entry which is preliminary data.</text>
</comment>
<dbReference type="PROSITE" id="PS00766">
    <property type="entry name" value="THF_DHG_CYH_1"/>
    <property type="match status" value="1"/>
</dbReference>
<dbReference type="AlphaFoldDB" id="A0A9P1BDT8"/>
<keyword evidence="10" id="KW-0511">Multifunctional enzyme</keyword>
<keyword evidence="9" id="KW-0486">Methionine biosynthesis</keyword>
<keyword evidence="6" id="KW-0521">NADP</keyword>
<dbReference type="FunFam" id="3.40.50.10860:FF:000001">
    <property type="entry name" value="Bifunctional protein FolD"/>
    <property type="match status" value="1"/>
</dbReference>
<dbReference type="GO" id="GO:0000105">
    <property type="term" value="P:L-histidine biosynthetic process"/>
    <property type="evidence" value="ECO:0007669"/>
    <property type="project" value="UniProtKB-KW"/>
</dbReference>
<dbReference type="EMBL" id="CAMXCT010000001">
    <property type="protein sequence ID" value="CAI3971593.1"/>
    <property type="molecule type" value="Genomic_DNA"/>
</dbReference>
<keyword evidence="7" id="KW-0560">Oxidoreductase</keyword>
<reference evidence="15" key="1">
    <citation type="submission" date="2022-10" db="EMBL/GenBank/DDBJ databases">
        <authorList>
            <person name="Chen Y."/>
            <person name="Dougan E. K."/>
            <person name="Chan C."/>
            <person name="Rhodes N."/>
            <person name="Thang M."/>
        </authorList>
    </citation>
    <scope>NUCLEOTIDE SEQUENCE</scope>
</reference>
<evidence type="ECO:0000256" key="7">
    <source>
        <dbReference type="ARBA" id="ARBA00023002"/>
    </source>
</evidence>
<feature type="domain" description="Tetrahydrofolate dehydrogenase/cyclohydrolase catalytic" evidence="13">
    <location>
        <begin position="21"/>
        <end position="136"/>
    </location>
</feature>
<evidence type="ECO:0000256" key="12">
    <source>
        <dbReference type="ARBA" id="ARBA00061364"/>
    </source>
</evidence>
<protein>
    <submittedName>
        <fullName evidence="17">Bifunctional protein FolD</fullName>
    </submittedName>
</protein>
<feature type="domain" description="Tetrahydrofolate dehydrogenase/cyclohydrolase NAD(P)-binding" evidence="14">
    <location>
        <begin position="155"/>
        <end position="301"/>
    </location>
</feature>
<dbReference type="NCBIfam" id="NF010783">
    <property type="entry name" value="PRK14186.1"/>
    <property type="match status" value="1"/>
</dbReference>
<organism evidence="15">
    <name type="scientific">Cladocopium goreaui</name>
    <dbReference type="NCBI Taxonomy" id="2562237"/>
    <lineage>
        <taxon>Eukaryota</taxon>
        <taxon>Sar</taxon>
        <taxon>Alveolata</taxon>
        <taxon>Dinophyceae</taxon>
        <taxon>Suessiales</taxon>
        <taxon>Symbiodiniaceae</taxon>
        <taxon>Cladocopium</taxon>
    </lineage>
</organism>
<dbReference type="GO" id="GO:0004477">
    <property type="term" value="F:methenyltetrahydrofolate cyclohydrolase activity"/>
    <property type="evidence" value="ECO:0007669"/>
    <property type="project" value="UniProtKB-EC"/>
</dbReference>
<dbReference type="CDD" id="cd01080">
    <property type="entry name" value="NAD_bind_m-THF_DH_Cyclohyd"/>
    <property type="match status" value="1"/>
</dbReference>
<gene>
    <name evidence="15" type="ORF">C1SCF055_LOCUS183</name>
</gene>
<evidence type="ECO:0000256" key="5">
    <source>
        <dbReference type="ARBA" id="ARBA00022801"/>
    </source>
</evidence>
<keyword evidence="5" id="KW-0378">Hydrolase</keyword>
<dbReference type="Pfam" id="PF00763">
    <property type="entry name" value="THF_DHG_CYH"/>
    <property type="match status" value="1"/>
</dbReference>
<evidence type="ECO:0000313" key="15">
    <source>
        <dbReference type="EMBL" id="CAI3971593.1"/>
    </source>
</evidence>
<accession>A0A9P1BDT8</accession>
<keyword evidence="4" id="KW-0658">Purine biosynthesis</keyword>
<dbReference type="GO" id="GO:0004488">
    <property type="term" value="F:methylenetetrahydrofolate dehydrogenase (NADP+) activity"/>
    <property type="evidence" value="ECO:0007669"/>
    <property type="project" value="InterPro"/>
</dbReference>
<evidence type="ECO:0000256" key="3">
    <source>
        <dbReference type="ARBA" id="ARBA00022605"/>
    </source>
</evidence>
<dbReference type="FunFam" id="3.40.50.720:FF:000094">
    <property type="entry name" value="Bifunctional protein FolD"/>
    <property type="match status" value="1"/>
</dbReference>
<dbReference type="InterPro" id="IPR020867">
    <property type="entry name" value="THF_DH/CycHdrlase_CS"/>
</dbReference>
<evidence type="ECO:0000313" key="17">
    <source>
        <dbReference type="EMBL" id="CAL4758905.1"/>
    </source>
</evidence>
<dbReference type="PANTHER" id="PTHR48099:SF5">
    <property type="entry name" value="C-1-TETRAHYDROFOLATE SYNTHASE, CYTOPLASMIC"/>
    <property type="match status" value="1"/>
</dbReference>
<dbReference type="NCBIfam" id="NF008058">
    <property type="entry name" value="PRK10792.1"/>
    <property type="match status" value="1"/>
</dbReference>